<evidence type="ECO:0000256" key="1">
    <source>
        <dbReference type="SAM" id="MobiDB-lite"/>
    </source>
</evidence>
<evidence type="ECO:0000313" key="2">
    <source>
        <dbReference type="EMBL" id="CAL1595215.1"/>
    </source>
</evidence>
<name>A0AAV2L4N3_KNICA</name>
<dbReference type="InterPro" id="IPR029625">
    <property type="entry name" value="FAM169"/>
</dbReference>
<dbReference type="EMBL" id="OZ035842">
    <property type="protein sequence ID" value="CAL1595215.1"/>
    <property type="molecule type" value="Genomic_DNA"/>
</dbReference>
<dbReference type="AlphaFoldDB" id="A0AAV2L4N3"/>
<dbReference type="PANTHER" id="PTHR22442">
    <property type="match status" value="1"/>
</dbReference>
<dbReference type="Proteomes" id="UP001497482">
    <property type="component" value="Chromosome 20"/>
</dbReference>
<keyword evidence="3" id="KW-1185">Reference proteome</keyword>
<feature type="compositionally biased region" description="Polar residues" evidence="1">
    <location>
        <begin position="283"/>
        <end position="297"/>
    </location>
</feature>
<dbReference type="CDD" id="cd04301">
    <property type="entry name" value="NAT_SF"/>
    <property type="match status" value="1"/>
</dbReference>
<evidence type="ECO:0000313" key="3">
    <source>
        <dbReference type="Proteomes" id="UP001497482"/>
    </source>
</evidence>
<dbReference type="InterPro" id="IPR016181">
    <property type="entry name" value="Acyl_CoA_acyltransferase"/>
</dbReference>
<accession>A0AAV2L4N3</accession>
<sequence length="297" mass="33602">MAMYPVDVLSEDANEQLTSASVKCLSSIDSDPAHGDWFYTSIQPEVAITANNIKQLQVFNDKPDFMVWTLHLPGEPQQVVALHLFGKWCHINDVLRSTNKSRNGLEMVKSTIERVLVLVLSQLVDRFLEEAQLFSNHCSNEICKLLWVHGEAVGFYSFKPKGSLSDNCLSQCYELPVLDTIYVRPDWRRRGFALLMLGDFCETFPNEELLGVSAPLSVGMVAVCKKFLIQRKEHRDVIYEVEAPGSWIQRRNIWLKIQLGRYSQSNSSSTSLKVEGDDGDQSFPKNATLNSTLIQDP</sequence>
<protein>
    <submittedName>
        <fullName evidence="2">Uncharacterized protein</fullName>
    </submittedName>
</protein>
<dbReference type="Gene3D" id="3.40.630.30">
    <property type="match status" value="1"/>
</dbReference>
<proteinExistence type="predicted"/>
<organism evidence="2 3">
    <name type="scientific">Knipowitschia caucasica</name>
    <name type="common">Caucasian dwarf goby</name>
    <name type="synonym">Pomatoschistus caucasicus</name>
    <dbReference type="NCBI Taxonomy" id="637954"/>
    <lineage>
        <taxon>Eukaryota</taxon>
        <taxon>Metazoa</taxon>
        <taxon>Chordata</taxon>
        <taxon>Craniata</taxon>
        <taxon>Vertebrata</taxon>
        <taxon>Euteleostomi</taxon>
        <taxon>Actinopterygii</taxon>
        <taxon>Neopterygii</taxon>
        <taxon>Teleostei</taxon>
        <taxon>Neoteleostei</taxon>
        <taxon>Acanthomorphata</taxon>
        <taxon>Gobiaria</taxon>
        <taxon>Gobiiformes</taxon>
        <taxon>Gobioidei</taxon>
        <taxon>Gobiidae</taxon>
        <taxon>Gobiinae</taxon>
        <taxon>Knipowitschia</taxon>
    </lineage>
</organism>
<dbReference type="SUPFAM" id="SSF55729">
    <property type="entry name" value="Acyl-CoA N-acyltransferases (Nat)"/>
    <property type="match status" value="1"/>
</dbReference>
<dbReference type="PANTHER" id="PTHR22442:SF4">
    <property type="entry name" value="PROTEIN FAM169BP"/>
    <property type="match status" value="1"/>
</dbReference>
<gene>
    <name evidence="2" type="ORF">KC01_LOCUS24052</name>
</gene>
<reference evidence="2 3" key="1">
    <citation type="submission" date="2024-04" db="EMBL/GenBank/DDBJ databases">
        <authorList>
            <person name="Waldvogel A.-M."/>
            <person name="Schoenle A."/>
        </authorList>
    </citation>
    <scope>NUCLEOTIDE SEQUENCE [LARGE SCALE GENOMIC DNA]</scope>
</reference>
<feature type="region of interest" description="Disordered" evidence="1">
    <location>
        <begin position="266"/>
        <end position="297"/>
    </location>
</feature>